<accession>A0AAF3FAW8</accession>
<organism evidence="3 5">
    <name type="scientific">Mesorhabditis belari</name>
    <dbReference type="NCBI Taxonomy" id="2138241"/>
    <lineage>
        <taxon>Eukaryota</taxon>
        <taxon>Metazoa</taxon>
        <taxon>Ecdysozoa</taxon>
        <taxon>Nematoda</taxon>
        <taxon>Chromadorea</taxon>
        <taxon>Rhabditida</taxon>
        <taxon>Rhabditina</taxon>
        <taxon>Rhabditomorpha</taxon>
        <taxon>Rhabditoidea</taxon>
        <taxon>Rhabditidae</taxon>
        <taxon>Mesorhabditinae</taxon>
        <taxon>Mesorhabditis</taxon>
    </lineage>
</organism>
<feature type="region of interest" description="Disordered" evidence="1">
    <location>
        <begin position="225"/>
        <end position="247"/>
    </location>
</feature>
<feature type="signal peptide" evidence="2">
    <location>
        <begin position="1"/>
        <end position="22"/>
    </location>
</feature>
<proteinExistence type="predicted"/>
<dbReference type="WBParaSite" id="MBELARI_LOCUS4056">
    <property type="protein sequence ID" value="MBELARI_LOCUS4056"/>
    <property type="gene ID" value="MBELARI_LOCUS4056"/>
</dbReference>
<evidence type="ECO:0000313" key="4">
    <source>
        <dbReference type="WBParaSite" id="MBELARI_LOCUS2365"/>
    </source>
</evidence>
<name>A0AAF3FAW8_9BILA</name>
<evidence type="ECO:0000256" key="1">
    <source>
        <dbReference type="SAM" id="MobiDB-lite"/>
    </source>
</evidence>
<reference evidence="4 5" key="1">
    <citation type="submission" date="2024-02" db="UniProtKB">
        <authorList>
            <consortium name="WormBaseParasite"/>
        </authorList>
    </citation>
    <scope>IDENTIFICATION</scope>
</reference>
<feature type="chain" id="PRO_5041856416" evidence="2">
    <location>
        <begin position="23"/>
        <end position="503"/>
    </location>
</feature>
<feature type="region of interest" description="Disordered" evidence="1">
    <location>
        <begin position="274"/>
        <end position="297"/>
    </location>
</feature>
<keyword evidence="3" id="KW-1185">Reference proteome</keyword>
<protein>
    <submittedName>
        <fullName evidence="4 5">Uncharacterized protein</fullName>
    </submittedName>
</protein>
<evidence type="ECO:0000313" key="3">
    <source>
        <dbReference type="Proteomes" id="UP000887575"/>
    </source>
</evidence>
<evidence type="ECO:0000256" key="2">
    <source>
        <dbReference type="SAM" id="SignalP"/>
    </source>
</evidence>
<dbReference type="Proteomes" id="UP000887575">
    <property type="component" value="Unassembled WGS sequence"/>
</dbReference>
<sequence length="503" mass="56427">MRVFVHFGFLLSLSIFLINVQADQKQKRVKRQFSIDDLIHKALSLVRPIFDTSQPIQNDAMINNEFNDGGMRQENVLGARPISILDNIPLCKGNSRICQFISCQAENFKKDENFANLNLAAQVLADKKLRKAVGSNPDAINAVCTEQGMSDSQCKLFSKGFQIVDRFITTVEGESPQPPPLPEEEKLEEQITRETPKPTTTTTTQQSAIIQQFDDELVLTSNHHTTQQPLRVTPPIGPPKLPLQDDPLNGPQRVRIEMGSRQFYDDLISSETGNLDSFGRQPRKLMGSKTWSSQPMSNSIEPDPIPISPIMPFHGSPSAIAPPISPPFSPPGHFLFPAIPQPQFPSLPTLPPLSLPTFSFPAFPTPTPLQPLLPILSIQPLKAPGLTLEKPIVQFSKDSYAEVFRQSGEKFRRIRQINDETDLDFDDVQWTNRRVKRDYYEDLSQARRNLGLGGIHKIEPENENPEVILGEKSEGDDYYTQTNEETNKKKVINKGRDCLALLG</sequence>
<evidence type="ECO:0000313" key="5">
    <source>
        <dbReference type="WBParaSite" id="MBELARI_LOCUS4056"/>
    </source>
</evidence>
<feature type="region of interest" description="Disordered" evidence="1">
    <location>
        <begin position="172"/>
        <end position="205"/>
    </location>
</feature>
<dbReference type="WBParaSite" id="MBELARI_LOCUS2365">
    <property type="protein sequence ID" value="MBELARI_LOCUS2365"/>
    <property type="gene ID" value="MBELARI_LOCUS2365"/>
</dbReference>
<keyword evidence="2" id="KW-0732">Signal</keyword>
<dbReference type="AlphaFoldDB" id="A0AAF3FAW8"/>